<comment type="pathway">
    <text evidence="10">Sulfur metabolism; glutathione biosynthesis; glutathione from L-cysteine and L-glutamate: step 2/2.</text>
</comment>
<keyword evidence="7 10" id="KW-0067">ATP-binding</keyword>
<dbReference type="GO" id="GO:0005524">
    <property type="term" value="F:ATP binding"/>
    <property type="evidence" value="ECO:0007669"/>
    <property type="project" value="UniProtKB-UniRule"/>
</dbReference>
<dbReference type="Gene3D" id="3.30.470.20">
    <property type="entry name" value="ATP-grasp fold, B domain"/>
    <property type="match status" value="1"/>
</dbReference>
<dbReference type="EMBL" id="JMCC02000031">
    <property type="protein sequence ID" value="KIG16881.1"/>
    <property type="molecule type" value="Genomic_DNA"/>
</dbReference>
<sequence>MFLVNDVADIDPSTTTAMLIQTASTRGFGVFVGDIAKLGVGVDDAVRARAIRHPDRSEHDLVLAPGDLVVIRTNPGRDTRVGVHQAGLDLLALAQHQGVVVLNEPAGLRRASSKLYSTRIPPAFRPRALVSRDPKVLREFVKTSATPSVLKPLSGTRGTDVFKVQPNDPNLGQIIDVLTRGGMAIAQEYLPEATQGDVRVIVLDGEPLRVGSAVAVVRRKPSGADFRSNVHIGGVPAATEFTPRLREIVQTVGPLLMSDGLPLCGLDVIGDKIIEINVFAPGGLSDANQFYGVDFTGPIMDSFVAKRS</sequence>
<dbReference type="InterPro" id="IPR016185">
    <property type="entry name" value="PreATP-grasp_dom_sf"/>
</dbReference>
<evidence type="ECO:0000256" key="8">
    <source>
        <dbReference type="ARBA" id="ARBA00022842"/>
    </source>
</evidence>
<dbReference type="SUPFAM" id="SSF56059">
    <property type="entry name" value="Glutathione synthetase ATP-binding domain-like"/>
    <property type="match status" value="1"/>
</dbReference>
<dbReference type="Pfam" id="PF02955">
    <property type="entry name" value="GSH-S_ATP"/>
    <property type="match status" value="1"/>
</dbReference>
<dbReference type="Pfam" id="PF02951">
    <property type="entry name" value="GSH-S_N"/>
    <property type="match status" value="1"/>
</dbReference>
<dbReference type="UniPathway" id="UPA00142">
    <property type="reaction ID" value="UER00210"/>
</dbReference>
<evidence type="ECO:0000256" key="5">
    <source>
        <dbReference type="ARBA" id="ARBA00022723"/>
    </source>
</evidence>
<evidence type="ECO:0000256" key="4">
    <source>
        <dbReference type="ARBA" id="ARBA00022684"/>
    </source>
</evidence>
<dbReference type="AlphaFoldDB" id="A0A0C2D0W9"/>
<reference evidence="12 13" key="1">
    <citation type="submission" date="2014-12" db="EMBL/GenBank/DDBJ databases">
        <title>Genome assembly of Enhygromyxa salina DSM 15201.</title>
        <authorList>
            <person name="Sharma G."/>
            <person name="Subramanian S."/>
        </authorList>
    </citation>
    <scope>NUCLEOTIDE SEQUENCE [LARGE SCALE GENOMIC DNA]</scope>
    <source>
        <strain evidence="12 13">DSM 15201</strain>
    </source>
</reference>
<dbReference type="PANTHER" id="PTHR21621">
    <property type="entry name" value="RIBOSOMAL PROTEIN S6 MODIFICATION PROTEIN"/>
    <property type="match status" value="1"/>
</dbReference>
<evidence type="ECO:0000256" key="3">
    <source>
        <dbReference type="ARBA" id="ARBA00022598"/>
    </source>
</evidence>
<evidence type="ECO:0000256" key="7">
    <source>
        <dbReference type="ARBA" id="ARBA00022840"/>
    </source>
</evidence>
<dbReference type="Gene3D" id="3.30.1490.20">
    <property type="entry name" value="ATP-grasp fold, A domain"/>
    <property type="match status" value="1"/>
</dbReference>
<dbReference type="PROSITE" id="PS50975">
    <property type="entry name" value="ATP_GRASP"/>
    <property type="match status" value="1"/>
</dbReference>
<dbReference type="InterPro" id="IPR006284">
    <property type="entry name" value="Glut_synth_pro"/>
</dbReference>
<dbReference type="GO" id="GO:0005737">
    <property type="term" value="C:cytoplasm"/>
    <property type="evidence" value="ECO:0007669"/>
    <property type="project" value="TreeGrafter"/>
</dbReference>
<protein>
    <recommendedName>
        <fullName evidence="10">Glutathione synthetase</fullName>
        <ecNumber evidence="10">6.3.2.3</ecNumber>
    </recommendedName>
    <alternativeName>
        <fullName evidence="10">GSH synthetase</fullName>
        <shortName evidence="10">GSH-S</shortName>
        <shortName evidence="10">GSHase</shortName>
    </alternativeName>
    <alternativeName>
        <fullName evidence="10">Glutathione synthase</fullName>
    </alternativeName>
</protein>
<feature type="domain" description="ATP-grasp" evidence="11">
    <location>
        <begin position="114"/>
        <end position="304"/>
    </location>
</feature>
<comment type="caution">
    <text evidence="12">The sequence shown here is derived from an EMBL/GenBank/DDBJ whole genome shotgun (WGS) entry which is preliminary data.</text>
</comment>
<comment type="catalytic activity">
    <reaction evidence="10">
        <text>gamma-L-glutamyl-L-cysteine + glycine + ATP = glutathione + ADP + phosphate + H(+)</text>
        <dbReference type="Rhea" id="RHEA:13557"/>
        <dbReference type="ChEBI" id="CHEBI:15378"/>
        <dbReference type="ChEBI" id="CHEBI:30616"/>
        <dbReference type="ChEBI" id="CHEBI:43474"/>
        <dbReference type="ChEBI" id="CHEBI:57305"/>
        <dbReference type="ChEBI" id="CHEBI:57925"/>
        <dbReference type="ChEBI" id="CHEBI:58173"/>
        <dbReference type="ChEBI" id="CHEBI:456216"/>
        <dbReference type="EC" id="6.3.2.3"/>
    </reaction>
</comment>
<evidence type="ECO:0000313" key="13">
    <source>
        <dbReference type="Proteomes" id="UP000031599"/>
    </source>
</evidence>
<dbReference type="InterPro" id="IPR013815">
    <property type="entry name" value="ATP_grasp_subdomain_1"/>
</dbReference>
<keyword evidence="5" id="KW-0479">Metal-binding</keyword>
<keyword evidence="4 10" id="KW-0317">Glutathione biosynthesis</keyword>
<evidence type="ECO:0000256" key="2">
    <source>
        <dbReference type="ARBA" id="ARBA00001946"/>
    </source>
</evidence>
<evidence type="ECO:0000256" key="9">
    <source>
        <dbReference type="ARBA" id="ARBA00023211"/>
    </source>
</evidence>
<comment type="similarity">
    <text evidence="10">Belongs to the prokaryotic GSH synthase family.</text>
</comment>
<keyword evidence="8" id="KW-0460">Magnesium</keyword>
<name>A0A0C2D0W9_9BACT</name>
<evidence type="ECO:0000313" key="12">
    <source>
        <dbReference type="EMBL" id="KIG16881.1"/>
    </source>
</evidence>
<dbReference type="EC" id="6.3.2.3" evidence="10"/>
<proteinExistence type="inferred from homology"/>
<evidence type="ECO:0000259" key="11">
    <source>
        <dbReference type="PROSITE" id="PS50975"/>
    </source>
</evidence>
<keyword evidence="3 10" id="KW-0436">Ligase</keyword>
<dbReference type="InterPro" id="IPR004218">
    <property type="entry name" value="GSHS_ATP-bd"/>
</dbReference>
<dbReference type="InterPro" id="IPR004215">
    <property type="entry name" value="GSHS_N"/>
</dbReference>
<organism evidence="12 13">
    <name type="scientific">Enhygromyxa salina</name>
    <dbReference type="NCBI Taxonomy" id="215803"/>
    <lineage>
        <taxon>Bacteria</taxon>
        <taxon>Pseudomonadati</taxon>
        <taxon>Myxococcota</taxon>
        <taxon>Polyangia</taxon>
        <taxon>Nannocystales</taxon>
        <taxon>Nannocystaceae</taxon>
        <taxon>Enhygromyxa</taxon>
    </lineage>
</organism>
<evidence type="ECO:0000256" key="10">
    <source>
        <dbReference type="HAMAP-Rule" id="MF_00162"/>
    </source>
</evidence>
<evidence type="ECO:0000256" key="6">
    <source>
        <dbReference type="ARBA" id="ARBA00022741"/>
    </source>
</evidence>
<dbReference type="InterPro" id="IPR011761">
    <property type="entry name" value="ATP-grasp"/>
</dbReference>
<keyword evidence="6 10" id="KW-0547">Nucleotide-binding</keyword>
<dbReference type="HAMAP" id="MF_00162">
    <property type="entry name" value="GSH_S"/>
    <property type="match status" value="1"/>
</dbReference>
<dbReference type="PANTHER" id="PTHR21621:SF4">
    <property type="entry name" value="GLUTATHIONE SYNTHETASE"/>
    <property type="match status" value="1"/>
</dbReference>
<dbReference type="SUPFAM" id="SSF52440">
    <property type="entry name" value="PreATP-grasp domain"/>
    <property type="match status" value="1"/>
</dbReference>
<accession>A0A0C2D0W9</accession>
<dbReference type="GO" id="GO:0004363">
    <property type="term" value="F:glutathione synthase activity"/>
    <property type="evidence" value="ECO:0007669"/>
    <property type="project" value="UniProtKB-UniRule"/>
</dbReference>
<gene>
    <name evidence="10" type="primary">gshB</name>
    <name evidence="12" type="ORF">DB30_04043</name>
</gene>
<dbReference type="Gene3D" id="3.40.50.20">
    <property type="match status" value="1"/>
</dbReference>
<keyword evidence="9" id="KW-0464">Manganese</keyword>
<dbReference type="Proteomes" id="UP000031599">
    <property type="component" value="Unassembled WGS sequence"/>
</dbReference>
<dbReference type="GO" id="GO:0046872">
    <property type="term" value="F:metal ion binding"/>
    <property type="evidence" value="ECO:0007669"/>
    <property type="project" value="UniProtKB-KW"/>
</dbReference>
<comment type="cofactor">
    <cofactor evidence="2">
        <name>Mg(2+)</name>
        <dbReference type="ChEBI" id="CHEBI:18420"/>
    </cofactor>
</comment>
<evidence type="ECO:0000256" key="1">
    <source>
        <dbReference type="ARBA" id="ARBA00001936"/>
    </source>
</evidence>
<comment type="cofactor">
    <cofactor evidence="1">
        <name>Mn(2+)</name>
        <dbReference type="ChEBI" id="CHEBI:29035"/>
    </cofactor>
</comment>